<accession>A0A6N2WMT6</accession>
<protein>
    <submittedName>
        <fullName evidence="1">Uncharacterized protein</fullName>
    </submittedName>
</protein>
<organism evidence="1">
    <name type="scientific">Clostridium innocuum</name>
    <dbReference type="NCBI Taxonomy" id="1522"/>
    <lineage>
        <taxon>Bacteria</taxon>
        <taxon>Bacillati</taxon>
        <taxon>Bacillota</taxon>
        <taxon>Clostridia</taxon>
        <taxon>Eubacteriales</taxon>
        <taxon>Clostridiaceae</taxon>
        <taxon>Clostridium</taxon>
    </lineage>
</organism>
<reference evidence="1" key="1">
    <citation type="submission" date="2019-11" db="EMBL/GenBank/DDBJ databases">
        <authorList>
            <person name="Feng L."/>
        </authorList>
    </citation>
    <scope>NUCLEOTIDE SEQUENCE</scope>
    <source>
        <strain evidence="1">CinnocuumLFYP12</strain>
    </source>
</reference>
<gene>
    <name evidence="1" type="ORF">CILFYP12_03384</name>
</gene>
<dbReference type="EMBL" id="CACRTE010000035">
    <property type="protein sequence ID" value="VYT44074.1"/>
    <property type="molecule type" value="Genomic_DNA"/>
</dbReference>
<evidence type="ECO:0000313" key="1">
    <source>
        <dbReference type="EMBL" id="VYT44074.1"/>
    </source>
</evidence>
<dbReference type="AlphaFoldDB" id="A0A6N2WMT6"/>
<sequence length="45" mass="5410">MVKHMSFSSLEEIDVRLYDFKILFAYHSNKIENVMTQEIFSKRAL</sequence>
<proteinExistence type="predicted"/>
<name>A0A6N2WMT6_CLOIN</name>